<dbReference type="PANTHER" id="PTHR47937:SF1">
    <property type="entry name" value="OS03G0824100 PROTEIN"/>
    <property type="match status" value="1"/>
</dbReference>
<evidence type="ECO:0000313" key="1">
    <source>
        <dbReference type="EMBL" id="KAF0924389.1"/>
    </source>
</evidence>
<dbReference type="Proteomes" id="UP000479710">
    <property type="component" value="Unassembled WGS sequence"/>
</dbReference>
<protein>
    <recommendedName>
        <fullName evidence="3">Pentacotripeptide-repeat region of PRORP domain-containing protein</fullName>
    </recommendedName>
</protein>
<comment type="caution">
    <text evidence="1">The sequence shown here is derived from an EMBL/GenBank/DDBJ whole genome shotgun (WGS) entry which is preliminary data.</text>
</comment>
<dbReference type="AlphaFoldDB" id="A0A6G1EI15"/>
<organism evidence="1 2">
    <name type="scientific">Oryza meyeriana var. granulata</name>
    <dbReference type="NCBI Taxonomy" id="110450"/>
    <lineage>
        <taxon>Eukaryota</taxon>
        <taxon>Viridiplantae</taxon>
        <taxon>Streptophyta</taxon>
        <taxon>Embryophyta</taxon>
        <taxon>Tracheophyta</taxon>
        <taxon>Spermatophyta</taxon>
        <taxon>Magnoliopsida</taxon>
        <taxon>Liliopsida</taxon>
        <taxon>Poales</taxon>
        <taxon>Poaceae</taxon>
        <taxon>BOP clade</taxon>
        <taxon>Oryzoideae</taxon>
        <taxon>Oryzeae</taxon>
        <taxon>Oryzinae</taxon>
        <taxon>Oryza</taxon>
        <taxon>Oryza meyeriana</taxon>
    </lineage>
</organism>
<dbReference type="InterPro" id="IPR052308">
    <property type="entry name" value="PPR_domain-containing"/>
</dbReference>
<dbReference type="InterPro" id="IPR011990">
    <property type="entry name" value="TPR-like_helical_dom_sf"/>
</dbReference>
<gene>
    <name evidence="1" type="ORF">E2562_010064</name>
</gene>
<reference evidence="1 2" key="1">
    <citation type="submission" date="2019-11" db="EMBL/GenBank/DDBJ databases">
        <title>Whole genome sequence of Oryza granulata.</title>
        <authorList>
            <person name="Li W."/>
        </authorList>
    </citation>
    <scope>NUCLEOTIDE SEQUENCE [LARGE SCALE GENOMIC DNA]</scope>
    <source>
        <strain evidence="2">cv. Menghai</strain>
        <tissue evidence="1">Leaf</tissue>
    </source>
</reference>
<name>A0A6G1EI15_9ORYZ</name>
<dbReference type="EMBL" id="SPHZ02000003">
    <property type="protein sequence ID" value="KAF0924389.1"/>
    <property type="molecule type" value="Genomic_DNA"/>
</dbReference>
<dbReference type="GO" id="GO:0009507">
    <property type="term" value="C:chloroplast"/>
    <property type="evidence" value="ECO:0007669"/>
    <property type="project" value="TreeGrafter"/>
</dbReference>
<dbReference type="OrthoDB" id="185373at2759"/>
<sequence length="127" mass="13278">MLLDQIKAAGVAATIATYNTVLAACTRATDPSVPFDMLLGLFAEMRHDPPPCVRPDLTTYNTVLAAAVVRSLSDQSEMLLSTMLEAGVLLGCASYRYIVDAFDSAGNLSRVAELAPVPGGGVGVDTM</sequence>
<dbReference type="PROSITE" id="PS51257">
    <property type="entry name" value="PROKAR_LIPOPROTEIN"/>
    <property type="match status" value="1"/>
</dbReference>
<dbReference type="Gene3D" id="1.25.40.10">
    <property type="entry name" value="Tetratricopeptide repeat domain"/>
    <property type="match status" value="1"/>
</dbReference>
<dbReference type="GO" id="GO:0042793">
    <property type="term" value="P:plastid transcription"/>
    <property type="evidence" value="ECO:0007669"/>
    <property type="project" value="TreeGrafter"/>
</dbReference>
<accession>A0A6G1EI15</accession>
<evidence type="ECO:0000313" key="2">
    <source>
        <dbReference type="Proteomes" id="UP000479710"/>
    </source>
</evidence>
<dbReference type="PANTHER" id="PTHR47937">
    <property type="entry name" value="PLASTID TRANSCRIPTIONALLY ACTIVE CHROMOSOME 2-LIKE PROTEIN"/>
    <property type="match status" value="1"/>
</dbReference>
<evidence type="ECO:0008006" key="3">
    <source>
        <dbReference type="Google" id="ProtNLM"/>
    </source>
</evidence>
<keyword evidence="2" id="KW-1185">Reference proteome</keyword>
<proteinExistence type="predicted"/>